<dbReference type="EMBL" id="CP019454">
    <property type="protein sequence ID" value="AUW94310.1"/>
    <property type="molecule type" value="Genomic_DNA"/>
</dbReference>
<organism evidence="3 4">
    <name type="scientific">Sulfobacillus thermotolerans</name>
    <dbReference type="NCBI Taxonomy" id="338644"/>
    <lineage>
        <taxon>Bacteria</taxon>
        <taxon>Bacillati</taxon>
        <taxon>Bacillota</taxon>
        <taxon>Clostridia</taxon>
        <taxon>Eubacteriales</taxon>
        <taxon>Clostridiales Family XVII. Incertae Sedis</taxon>
        <taxon>Sulfobacillus</taxon>
    </lineage>
</organism>
<dbReference type="PROSITE" id="PS51096">
    <property type="entry name" value="PTS_EIIA_TYPE_4"/>
    <property type="match status" value="1"/>
</dbReference>
<evidence type="ECO:0000313" key="4">
    <source>
        <dbReference type="Proteomes" id="UP000325292"/>
    </source>
</evidence>
<dbReference type="SUPFAM" id="SSF53062">
    <property type="entry name" value="PTS system fructose IIA component-like"/>
    <property type="match status" value="1"/>
</dbReference>
<evidence type="ECO:0000313" key="3">
    <source>
        <dbReference type="EMBL" id="AUW94310.1"/>
    </source>
</evidence>
<reference evidence="3 4" key="1">
    <citation type="journal article" date="2019" name="Sci. Rep.">
        <title>Sulfobacillus thermotolerans: new insights into resistance and metabolic capacities of acidophilic chemolithotrophs.</title>
        <authorList>
            <person name="Panyushkina A.E."/>
            <person name="Babenko V.V."/>
            <person name="Nikitina A.S."/>
            <person name="Selezneva O.V."/>
            <person name="Tsaplina I.A."/>
            <person name="Letarova M.A."/>
            <person name="Kostryukova E.S."/>
            <person name="Letarov A.V."/>
        </authorList>
    </citation>
    <scope>NUCLEOTIDE SEQUENCE [LARGE SCALE GENOMIC DNA]</scope>
    <source>
        <strain evidence="3 4">Kr1</strain>
    </source>
</reference>
<dbReference type="Proteomes" id="UP000325292">
    <property type="component" value="Chromosome"/>
</dbReference>
<dbReference type="PANTHER" id="PTHR38594:SF1">
    <property type="entry name" value="PEP-DEPENDENT DIHYDROXYACETONE KINASE, PHOSPHORYL DONOR SUBUNIT DHAM"/>
    <property type="match status" value="1"/>
</dbReference>
<name>A0ABM6RSC5_9FIRM</name>
<sequence>MTGMLLVSHSRKLVNGLADLTRELSGSVVPIETAGGEDSLGVTASMVASGITSLLVQGVDGILILGDLGSAFISAETAIDLVSSPTPVHIVDAPLVEGTIAAAMTLSTGAAIQDAISAATEAYTIRKR</sequence>
<dbReference type="InterPro" id="IPR004701">
    <property type="entry name" value="PTS_EIIA_man-typ"/>
</dbReference>
<gene>
    <name evidence="3" type="ORF">BXT84_10480</name>
</gene>
<dbReference type="PANTHER" id="PTHR38594">
    <property type="entry name" value="PEP-DEPENDENT DIHYDROXYACETONE KINASE, PHOSPHORYL DONOR SUBUNIT DHAM"/>
    <property type="match status" value="1"/>
</dbReference>
<dbReference type="InterPro" id="IPR036662">
    <property type="entry name" value="PTS_EIIA_man-typ_sf"/>
</dbReference>
<keyword evidence="1" id="KW-0808">Transferase</keyword>
<dbReference type="Gene3D" id="3.40.50.510">
    <property type="entry name" value="Phosphotransferase system, mannose-type IIA component"/>
    <property type="match status" value="1"/>
</dbReference>
<dbReference type="InterPro" id="IPR039643">
    <property type="entry name" value="DhaM"/>
</dbReference>
<keyword evidence="4" id="KW-1185">Reference proteome</keyword>
<proteinExistence type="predicted"/>
<dbReference type="Pfam" id="PF03610">
    <property type="entry name" value="EIIA-man"/>
    <property type="match status" value="1"/>
</dbReference>
<feature type="domain" description="PTS EIIA type-4" evidence="2">
    <location>
        <begin position="1"/>
        <end position="128"/>
    </location>
</feature>
<evidence type="ECO:0000259" key="2">
    <source>
        <dbReference type="PROSITE" id="PS51096"/>
    </source>
</evidence>
<evidence type="ECO:0000256" key="1">
    <source>
        <dbReference type="ARBA" id="ARBA00022679"/>
    </source>
</evidence>
<accession>A0ABM6RSC5</accession>
<protein>
    <recommendedName>
        <fullName evidence="2">PTS EIIA type-4 domain-containing protein</fullName>
    </recommendedName>
</protein>